<accession>A0ABZ3IXH5</accession>
<dbReference type="Proteomes" id="UP000216052">
    <property type="component" value="Chromosome"/>
</dbReference>
<dbReference type="NCBIfam" id="TIGR02433">
    <property type="entry name" value="lysidine_TilS_C"/>
    <property type="match status" value="1"/>
</dbReference>
<comment type="domain">
    <text evidence="8">The N-terminal region contains the highly conserved SGGXDS motif, predicted to be a P-loop motif involved in ATP binding.</text>
</comment>
<gene>
    <name evidence="8 10" type="primary">tilS</name>
    <name evidence="10" type="ORF">SPACI_003790</name>
</gene>
<dbReference type="InterPro" id="IPR012795">
    <property type="entry name" value="tRNA_Ile_lys_synt_N"/>
</dbReference>
<sequence>MFDKIKEWINNYTMVGPDSRILAACSGGPDSLALVHILHRLKVEIGFGLAVAHVNHMFRPEAAKEAEFVAAFSHQLGLKCLVTAIDVPAYSKTSKTSPEEAGRFLRYRYLRQVAAEWGGAQIATGHHKDDQVETVLLNFLRGAGSAGLRGMQPVNGDIIRPLLAVSRFEIEAYCREQGLQPCYDSSNFTPDYRRNRIRLELLPALEKNYNPSVREAIWRLASLAGDEYRYISREAAKRWDAVVVEGETLTIDSQALTTLPKALQRELIRQVIEKKKGSLTGISFDHVEKLLTMGLAGKVGSRLTLPGRLLARKTYTGVELLNQALAREMPTIGGKPAPAAIVVPGTTNYGSTRIVAEIIAGPPLKQGKQTAVFDFEQLVLPLTVRTRLPGDRFRPLGLSGSKKLKEFFIDSKVPEAQRDFVPIVADQQGILWVAGYRQSEHGRITESTKKFLRLSITK</sequence>
<dbReference type="SUPFAM" id="SSF82829">
    <property type="entry name" value="MesJ substrate recognition domain-like"/>
    <property type="match status" value="1"/>
</dbReference>
<dbReference type="Gene3D" id="3.40.50.620">
    <property type="entry name" value="HUPs"/>
    <property type="match status" value="1"/>
</dbReference>
<evidence type="ECO:0000259" key="9">
    <source>
        <dbReference type="SMART" id="SM00977"/>
    </source>
</evidence>
<dbReference type="Pfam" id="PF01171">
    <property type="entry name" value="ATP_bind_3"/>
    <property type="match status" value="1"/>
</dbReference>
<keyword evidence="11" id="KW-1185">Reference proteome</keyword>
<evidence type="ECO:0000313" key="11">
    <source>
        <dbReference type="Proteomes" id="UP000216052"/>
    </source>
</evidence>
<dbReference type="GO" id="GO:0032267">
    <property type="term" value="F:tRNA(Ile)-lysidine synthase activity"/>
    <property type="evidence" value="ECO:0007669"/>
    <property type="project" value="UniProtKB-EC"/>
</dbReference>
<dbReference type="Pfam" id="PF11734">
    <property type="entry name" value="TilS_C"/>
    <property type="match status" value="1"/>
</dbReference>
<proteinExistence type="inferred from homology"/>
<evidence type="ECO:0000313" key="10">
    <source>
        <dbReference type="EMBL" id="XFO70391.1"/>
    </source>
</evidence>
<dbReference type="InterPro" id="IPR012796">
    <property type="entry name" value="Lysidine-tRNA-synth_C"/>
</dbReference>
<comment type="catalytic activity">
    <reaction evidence="7 8">
        <text>cytidine(34) in tRNA(Ile2) + L-lysine + ATP = lysidine(34) in tRNA(Ile2) + AMP + diphosphate + H(+)</text>
        <dbReference type="Rhea" id="RHEA:43744"/>
        <dbReference type="Rhea" id="RHEA-COMP:10625"/>
        <dbReference type="Rhea" id="RHEA-COMP:10670"/>
        <dbReference type="ChEBI" id="CHEBI:15378"/>
        <dbReference type="ChEBI" id="CHEBI:30616"/>
        <dbReference type="ChEBI" id="CHEBI:32551"/>
        <dbReference type="ChEBI" id="CHEBI:33019"/>
        <dbReference type="ChEBI" id="CHEBI:82748"/>
        <dbReference type="ChEBI" id="CHEBI:83665"/>
        <dbReference type="ChEBI" id="CHEBI:456215"/>
        <dbReference type="EC" id="6.3.4.19"/>
    </reaction>
</comment>
<evidence type="ECO:0000256" key="2">
    <source>
        <dbReference type="ARBA" id="ARBA00022490"/>
    </source>
</evidence>
<evidence type="ECO:0000256" key="1">
    <source>
        <dbReference type="ARBA" id="ARBA00004496"/>
    </source>
</evidence>
<dbReference type="NCBIfam" id="TIGR02432">
    <property type="entry name" value="lysidine_TilS_N"/>
    <property type="match status" value="1"/>
</dbReference>
<dbReference type="RefSeq" id="WP_093793938.1">
    <property type="nucleotide sequence ID" value="NZ_CP155571.1"/>
</dbReference>
<dbReference type="InterPro" id="IPR020825">
    <property type="entry name" value="Phe-tRNA_synthase-like_B3/B4"/>
</dbReference>
<dbReference type="SUPFAM" id="SSF52402">
    <property type="entry name" value="Adenine nucleotide alpha hydrolases-like"/>
    <property type="match status" value="1"/>
</dbReference>
<dbReference type="PANTHER" id="PTHR43033">
    <property type="entry name" value="TRNA(ILE)-LYSIDINE SYNTHASE-RELATED"/>
    <property type="match status" value="1"/>
</dbReference>
<dbReference type="SMART" id="SM00977">
    <property type="entry name" value="TilS_C"/>
    <property type="match status" value="1"/>
</dbReference>
<keyword evidence="6 8" id="KW-0067">ATP-binding</keyword>
<dbReference type="SUPFAM" id="SSF56037">
    <property type="entry name" value="PheT/TilS domain"/>
    <property type="match status" value="1"/>
</dbReference>
<dbReference type="CDD" id="cd01992">
    <property type="entry name" value="TilS_N"/>
    <property type="match status" value="1"/>
</dbReference>
<keyword evidence="5 8" id="KW-0547">Nucleotide-binding</keyword>
<dbReference type="InterPro" id="IPR014729">
    <property type="entry name" value="Rossmann-like_a/b/a_fold"/>
</dbReference>
<evidence type="ECO:0000256" key="5">
    <source>
        <dbReference type="ARBA" id="ARBA00022741"/>
    </source>
</evidence>
<dbReference type="HAMAP" id="MF_01161">
    <property type="entry name" value="tRNA_Ile_lys_synt"/>
    <property type="match status" value="1"/>
</dbReference>
<dbReference type="InterPro" id="IPR012094">
    <property type="entry name" value="tRNA_Ile_lys_synt"/>
</dbReference>
<name>A0ABZ3IXH5_SPOA4</name>
<keyword evidence="4 8" id="KW-0819">tRNA processing</keyword>
<comment type="subcellular location">
    <subcellularLocation>
        <location evidence="1 8">Cytoplasm</location>
    </subcellularLocation>
</comment>
<evidence type="ECO:0000256" key="4">
    <source>
        <dbReference type="ARBA" id="ARBA00022694"/>
    </source>
</evidence>
<reference evidence="10" key="1">
    <citation type="submission" date="2024-05" db="EMBL/GenBank/DDBJ databases">
        <title>Isolation and characterization of Sporomusa carbonis sp. nov., a carboxydotrophic hydrogenogen in the genus of Sporomusa isolated from a charcoal burning pile.</title>
        <authorList>
            <person name="Boeer T."/>
            <person name="Rosenbaum F."/>
            <person name="Eysell L."/>
            <person name="Mueller V."/>
            <person name="Daniel R."/>
            <person name="Poehlein A."/>
        </authorList>
    </citation>
    <scope>NUCLEOTIDE SEQUENCE [LARGE SCALE GENOMIC DNA]</scope>
    <source>
        <strain evidence="10">DSM 3132</strain>
    </source>
</reference>
<comment type="similarity">
    <text evidence="8">Belongs to the tRNA(Ile)-lysidine synthase family.</text>
</comment>
<evidence type="ECO:0000256" key="7">
    <source>
        <dbReference type="ARBA" id="ARBA00048539"/>
    </source>
</evidence>
<dbReference type="PANTHER" id="PTHR43033:SF1">
    <property type="entry name" value="TRNA(ILE)-LYSIDINE SYNTHASE-RELATED"/>
    <property type="match status" value="1"/>
</dbReference>
<dbReference type="Gene3D" id="1.20.59.20">
    <property type="match status" value="1"/>
</dbReference>
<evidence type="ECO:0000256" key="8">
    <source>
        <dbReference type="HAMAP-Rule" id="MF_01161"/>
    </source>
</evidence>
<evidence type="ECO:0000256" key="3">
    <source>
        <dbReference type="ARBA" id="ARBA00022598"/>
    </source>
</evidence>
<dbReference type="InterPro" id="IPR011063">
    <property type="entry name" value="TilS/TtcA_N"/>
</dbReference>
<keyword evidence="3 8" id="KW-0436">Ligase</keyword>
<feature type="domain" description="Lysidine-tRNA(Ile) synthetase C-terminal" evidence="9">
    <location>
        <begin position="382"/>
        <end position="454"/>
    </location>
</feature>
<feature type="binding site" evidence="8">
    <location>
        <begin position="26"/>
        <end position="31"/>
    </location>
    <ligand>
        <name>ATP</name>
        <dbReference type="ChEBI" id="CHEBI:30616"/>
    </ligand>
</feature>
<keyword evidence="2 8" id="KW-0963">Cytoplasm</keyword>
<evidence type="ECO:0000256" key="6">
    <source>
        <dbReference type="ARBA" id="ARBA00022840"/>
    </source>
</evidence>
<dbReference type="Gene3D" id="3.50.40.10">
    <property type="entry name" value="Phenylalanyl-trna Synthetase, Chain B, domain 3"/>
    <property type="match status" value="1"/>
</dbReference>
<protein>
    <recommendedName>
        <fullName evidence="8">tRNA(Ile)-lysidine synthase</fullName>
        <ecNumber evidence="8">6.3.4.19</ecNumber>
    </recommendedName>
    <alternativeName>
        <fullName evidence="8">tRNA(Ile)-2-lysyl-cytidine synthase</fullName>
    </alternativeName>
    <alternativeName>
        <fullName evidence="8">tRNA(Ile)-lysidine synthetase</fullName>
    </alternativeName>
</protein>
<organism evidence="10 11">
    <name type="scientific">Sporomusa acidovorans (strain ATCC 49682 / DSM 3132 / Mol)</name>
    <dbReference type="NCBI Taxonomy" id="1123286"/>
    <lineage>
        <taxon>Bacteria</taxon>
        <taxon>Bacillati</taxon>
        <taxon>Bacillota</taxon>
        <taxon>Negativicutes</taxon>
        <taxon>Selenomonadales</taxon>
        <taxon>Sporomusaceae</taxon>
        <taxon>Sporomusa</taxon>
    </lineage>
</organism>
<dbReference type="EMBL" id="CP155571">
    <property type="protein sequence ID" value="XFO70391.1"/>
    <property type="molecule type" value="Genomic_DNA"/>
</dbReference>
<dbReference type="EC" id="6.3.4.19" evidence="8"/>
<comment type="function">
    <text evidence="8">Ligates lysine onto the cytidine present at position 34 of the AUA codon-specific tRNA(Ile) that contains the anticodon CAU, in an ATP-dependent manner. Cytidine is converted to lysidine, thus changing the amino acid specificity of the tRNA from methionine to isoleucine.</text>
</comment>